<gene>
    <name evidence="8" type="primary">rpoE_4</name>
    <name evidence="8" type="ORF">ADICEAN_01351</name>
</gene>
<comment type="caution">
    <text evidence="8">The sequence shown here is derived from an EMBL/GenBank/DDBJ whole genome shotgun (WGS) entry which is preliminary data.</text>
</comment>
<dbReference type="RefSeq" id="WP_009194751.1">
    <property type="nucleotide sequence ID" value="NZ_AODQ01000024.1"/>
</dbReference>
<dbReference type="SUPFAM" id="SSF88659">
    <property type="entry name" value="Sigma3 and sigma4 domains of RNA polymerase sigma factors"/>
    <property type="match status" value="1"/>
</dbReference>
<dbReference type="AlphaFoldDB" id="M7N8B3"/>
<keyword evidence="2" id="KW-0805">Transcription regulation</keyword>
<keyword evidence="3" id="KW-0731">Sigma factor</keyword>
<reference evidence="8 9" key="1">
    <citation type="journal article" date="2013" name="Genome Announc.">
        <title>Draft Genome Sequence of Cesiribacter andamanensis Strain AMV16T, Isolated from a Soil Sample from a Mud Volcano in the Andaman Islands, India.</title>
        <authorList>
            <person name="Shivaji S."/>
            <person name="Ara S."/>
            <person name="Begum Z."/>
            <person name="Srinivas T.N."/>
            <person name="Singh A."/>
            <person name="Kumar Pinnaka A."/>
        </authorList>
    </citation>
    <scope>NUCLEOTIDE SEQUENCE [LARGE SCALE GENOMIC DNA]</scope>
    <source>
        <strain evidence="8 9">AMV16</strain>
    </source>
</reference>
<dbReference type="Proteomes" id="UP000011910">
    <property type="component" value="Unassembled WGS sequence"/>
</dbReference>
<dbReference type="InterPro" id="IPR014284">
    <property type="entry name" value="RNA_pol_sigma-70_dom"/>
</dbReference>
<dbReference type="InterPro" id="IPR039425">
    <property type="entry name" value="RNA_pol_sigma-70-like"/>
</dbReference>
<evidence type="ECO:0000256" key="1">
    <source>
        <dbReference type="ARBA" id="ARBA00010641"/>
    </source>
</evidence>
<feature type="domain" description="RNA polymerase sigma-70 region 2" evidence="6">
    <location>
        <begin position="21"/>
        <end position="88"/>
    </location>
</feature>
<dbReference type="InterPro" id="IPR013324">
    <property type="entry name" value="RNA_pol_sigma_r3/r4-like"/>
</dbReference>
<dbReference type="Pfam" id="PF08281">
    <property type="entry name" value="Sigma70_r4_2"/>
    <property type="match status" value="1"/>
</dbReference>
<evidence type="ECO:0000256" key="2">
    <source>
        <dbReference type="ARBA" id="ARBA00023015"/>
    </source>
</evidence>
<feature type="compositionally biased region" description="Polar residues" evidence="5">
    <location>
        <begin position="103"/>
        <end position="112"/>
    </location>
</feature>
<keyword evidence="9" id="KW-1185">Reference proteome</keyword>
<evidence type="ECO:0000256" key="4">
    <source>
        <dbReference type="ARBA" id="ARBA00023163"/>
    </source>
</evidence>
<dbReference type="EMBL" id="AODQ01000024">
    <property type="protein sequence ID" value="EMR03502.1"/>
    <property type="molecule type" value="Genomic_DNA"/>
</dbReference>
<dbReference type="SUPFAM" id="SSF88946">
    <property type="entry name" value="Sigma2 domain of RNA polymerase sigma factors"/>
    <property type="match status" value="1"/>
</dbReference>
<evidence type="ECO:0000259" key="6">
    <source>
        <dbReference type="Pfam" id="PF04542"/>
    </source>
</evidence>
<dbReference type="Gene3D" id="1.10.10.10">
    <property type="entry name" value="Winged helix-like DNA-binding domain superfamily/Winged helix DNA-binding domain"/>
    <property type="match status" value="1"/>
</dbReference>
<sequence>MTDKLLIRMVRAGKPEVYRALVERYQDMVYNLCFKVLLDEDEAKDAAQEAFIKAYQALGTFREDSKFSTWMYRIATNEALARTRRKKRSAPLEEARHMASEGSGDNTPASLQQEERSRYLHAALAQLEETDRLLISLYYLEEVSMDEVADISGLDKNLAKVRMHRARKKLYTLLSGIVNQEAKEAL</sequence>
<evidence type="ECO:0000256" key="3">
    <source>
        <dbReference type="ARBA" id="ARBA00023082"/>
    </source>
</evidence>
<dbReference type="Gene3D" id="1.10.1740.10">
    <property type="match status" value="1"/>
</dbReference>
<dbReference type="Pfam" id="PF04542">
    <property type="entry name" value="Sigma70_r2"/>
    <property type="match status" value="1"/>
</dbReference>
<proteinExistence type="inferred from homology"/>
<dbReference type="PANTHER" id="PTHR43133:SF51">
    <property type="entry name" value="RNA POLYMERASE SIGMA FACTOR"/>
    <property type="match status" value="1"/>
</dbReference>
<dbReference type="PATRIC" id="fig|1279009.4.peg.1368"/>
<dbReference type="PANTHER" id="PTHR43133">
    <property type="entry name" value="RNA POLYMERASE ECF-TYPE SIGMA FACTO"/>
    <property type="match status" value="1"/>
</dbReference>
<keyword evidence="4" id="KW-0804">Transcription</keyword>
<name>M7N8B3_9BACT</name>
<dbReference type="eggNOG" id="COG1595">
    <property type="taxonomic scope" value="Bacteria"/>
</dbReference>
<dbReference type="NCBIfam" id="TIGR02937">
    <property type="entry name" value="sigma70-ECF"/>
    <property type="match status" value="1"/>
</dbReference>
<comment type="similarity">
    <text evidence="1">Belongs to the sigma-70 factor family. ECF subfamily.</text>
</comment>
<dbReference type="GO" id="GO:0003677">
    <property type="term" value="F:DNA binding"/>
    <property type="evidence" value="ECO:0007669"/>
    <property type="project" value="InterPro"/>
</dbReference>
<dbReference type="InterPro" id="IPR013325">
    <property type="entry name" value="RNA_pol_sigma_r2"/>
</dbReference>
<dbReference type="InterPro" id="IPR013249">
    <property type="entry name" value="RNA_pol_sigma70_r4_t2"/>
</dbReference>
<feature type="compositionally biased region" description="Basic and acidic residues" evidence="5">
    <location>
        <begin position="90"/>
        <end position="99"/>
    </location>
</feature>
<evidence type="ECO:0000256" key="5">
    <source>
        <dbReference type="SAM" id="MobiDB-lite"/>
    </source>
</evidence>
<dbReference type="GO" id="GO:0016987">
    <property type="term" value="F:sigma factor activity"/>
    <property type="evidence" value="ECO:0007669"/>
    <property type="project" value="UniProtKB-KW"/>
</dbReference>
<protein>
    <submittedName>
        <fullName evidence="8">Sigma-24</fullName>
    </submittedName>
</protein>
<dbReference type="OrthoDB" id="9780326at2"/>
<evidence type="ECO:0000313" key="8">
    <source>
        <dbReference type="EMBL" id="EMR03502.1"/>
    </source>
</evidence>
<dbReference type="STRING" id="1279009.ADICEAN_01351"/>
<dbReference type="GO" id="GO:0006352">
    <property type="term" value="P:DNA-templated transcription initiation"/>
    <property type="evidence" value="ECO:0007669"/>
    <property type="project" value="InterPro"/>
</dbReference>
<evidence type="ECO:0000259" key="7">
    <source>
        <dbReference type="Pfam" id="PF08281"/>
    </source>
</evidence>
<evidence type="ECO:0000313" key="9">
    <source>
        <dbReference type="Proteomes" id="UP000011910"/>
    </source>
</evidence>
<dbReference type="InterPro" id="IPR036388">
    <property type="entry name" value="WH-like_DNA-bd_sf"/>
</dbReference>
<dbReference type="InterPro" id="IPR007627">
    <property type="entry name" value="RNA_pol_sigma70_r2"/>
</dbReference>
<feature type="domain" description="RNA polymerase sigma factor 70 region 4 type 2" evidence="7">
    <location>
        <begin position="118"/>
        <end position="170"/>
    </location>
</feature>
<organism evidence="8 9">
    <name type="scientific">Cesiribacter andamanensis AMV16</name>
    <dbReference type="NCBI Taxonomy" id="1279009"/>
    <lineage>
        <taxon>Bacteria</taxon>
        <taxon>Pseudomonadati</taxon>
        <taxon>Bacteroidota</taxon>
        <taxon>Cytophagia</taxon>
        <taxon>Cytophagales</taxon>
        <taxon>Cesiribacteraceae</taxon>
        <taxon>Cesiribacter</taxon>
    </lineage>
</organism>
<feature type="region of interest" description="Disordered" evidence="5">
    <location>
        <begin position="85"/>
        <end position="112"/>
    </location>
</feature>
<accession>M7N8B3</accession>